<evidence type="ECO:0000256" key="5">
    <source>
        <dbReference type="ARBA" id="ARBA00022692"/>
    </source>
</evidence>
<keyword evidence="4" id="KW-0808">Transferase</keyword>
<evidence type="ECO:0000256" key="1">
    <source>
        <dbReference type="ARBA" id="ARBA00004323"/>
    </source>
</evidence>
<proteinExistence type="inferred from homology"/>
<evidence type="ECO:0000256" key="2">
    <source>
        <dbReference type="ARBA" id="ARBA00008661"/>
    </source>
</evidence>
<comment type="subcellular location">
    <subcellularLocation>
        <location evidence="1 10">Golgi apparatus membrane</location>
        <topology evidence="1 10">Single-pass type II membrane protein</topology>
    </subcellularLocation>
</comment>
<reference evidence="11 12" key="1">
    <citation type="submission" date="2021-04" db="EMBL/GenBank/DDBJ databases">
        <authorList>
            <person name="Bliznina A."/>
        </authorList>
    </citation>
    <scope>NUCLEOTIDE SEQUENCE [LARGE SCALE GENOMIC DNA]</scope>
</reference>
<organism evidence="11 12">
    <name type="scientific">Oikopleura dioica</name>
    <name type="common">Tunicate</name>
    <dbReference type="NCBI Taxonomy" id="34765"/>
    <lineage>
        <taxon>Eukaryota</taxon>
        <taxon>Metazoa</taxon>
        <taxon>Chordata</taxon>
        <taxon>Tunicata</taxon>
        <taxon>Appendicularia</taxon>
        <taxon>Copelata</taxon>
        <taxon>Oikopleuridae</taxon>
        <taxon>Oikopleura</taxon>
    </lineage>
</organism>
<protein>
    <recommendedName>
        <fullName evidence="10">Hexosyltransferase</fullName>
        <ecNumber evidence="10">2.4.1.-</ecNumber>
    </recommendedName>
</protein>
<sequence>MTGSIETSKDFISEKSDFEIIEKKERRVVIGILADLKNFDRRLAQRETWLLSSKFEHKYLIDEWNEKWIAENKTYGDIISIDASFHGYAKGFSEKLYRWYEFVSKNYPEGTIVGKADDDFYACANLWETVMENYDDRMYFGWWHPNGPKDNDPPGDPNFPKLKTAILDRQFLEAFEFQNCKSSEGQPNCDEKNPDVRFGNNFGGQSLGGWLENIGNIHGVRMNDRMVHTNHGLVAPFRNPLKKPYCGEMVSYHKALPNLQRYLECFDQNITKTREYCHKAKDLVKYCLGKSCHHKR</sequence>
<evidence type="ECO:0000256" key="8">
    <source>
        <dbReference type="ARBA" id="ARBA00023034"/>
    </source>
</evidence>
<name>A0ABN7SU69_OIKDI</name>
<keyword evidence="9" id="KW-0472">Membrane</keyword>
<dbReference type="Proteomes" id="UP001158576">
    <property type="component" value="Chromosome 1"/>
</dbReference>
<evidence type="ECO:0000256" key="4">
    <source>
        <dbReference type="ARBA" id="ARBA00022679"/>
    </source>
</evidence>
<dbReference type="EMBL" id="OU015566">
    <property type="protein sequence ID" value="CAG5102763.1"/>
    <property type="molecule type" value="Genomic_DNA"/>
</dbReference>
<dbReference type="EC" id="2.4.1.-" evidence="10"/>
<evidence type="ECO:0000313" key="11">
    <source>
        <dbReference type="EMBL" id="CAG5102763.1"/>
    </source>
</evidence>
<evidence type="ECO:0000313" key="12">
    <source>
        <dbReference type="Proteomes" id="UP001158576"/>
    </source>
</evidence>
<evidence type="ECO:0000256" key="10">
    <source>
        <dbReference type="RuleBase" id="RU363063"/>
    </source>
</evidence>
<evidence type="ECO:0000256" key="6">
    <source>
        <dbReference type="ARBA" id="ARBA00022968"/>
    </source>
</evidence>
<keyword evidence="3 10" id="KW-0328">Glycosyltransferase</keyword>
<evidence type="ECO:0000256" key="7">
    <source>
        <dbReference type="ARBA" id="ARBA00022989"/>
    </source>
</evidence>
<evidence type="ECO:0000256" key="3">
    <source>
        <dbReference type="ARBA" id="ARBA00022676"/>
    </source>
</evidence>
<keyword evidence="7" id="KW-1133">Transmembrane helix</keyword>
<gene>
    <name evidence="11" type="ORF">OKIOD_LOCUS9220</name>
</gene>
<dbReference type="InterPro" id="IPR002659">
    <property type="entry name" value="Glyco_trans_31"/>
</dbReference>
<keyword evidence="12" id="KW-1185">Reference proteome</keyword>
<dbReference type="PANTHER" id="PTHR11214">
    <property type="entry name" value="BETA-1,3-N-ACETYLGLUCOSAMINYLTRANSFERASE"/>
    <property type="match status" value="1"/>
</dbReference>
<keyword evidence="6" id="KW-0735">Signal-anchor</keyword>
<keyword evidence="8 10" id="KW-0333">Golgi apparatus</keyword>
<accession>A0ABN7SU69</accession>
<keyword evidence="5" id="KW-0812">Transmembrane</keyword>
<comment type="similarity">
    <text evidence="2 10">Belongs to the glycosyltransferase 31 family.</text>
</comment>
<evidence type="ECO:0000256" key="9">
    <source>
        <dbReference type="ARBA" id="ARBA00023136"/>
    </source>
</evidence>